<keyword evidence="2" id="KW-0813">Transport</keyword>
<name>A0A326RM34_9BACT</name>
<dbReference type="GO" id="GO:0043448">
    <property type="term" value="P:alkane catabolic process"/>
    <property type="evidence" value="ECO:0007669"/>
    <property type="project" value="TreeGrafter"/>
</dbReference>
<dbReference type="Pfam" id="PF00301">
    <property type="entry name" value="Rubredoxin"/>
    <property type="match status" value="1"/>
</dbReference>
<feature type="domain" description="Rubredoxin-like" evidence="6">
    <location>
        <begin position="423"/>
        <end position="474"/>
    </location>
</feature>
<dbReference type="InterPro" id="IPR024934">
    <property type="entry name" value="Rubredoxin-like_dom"/>
</dbReference>
<dbReference type="InterPro" id="IPR024935">
    <property type="entry name" value="Rubredoxin_dom"/>
</dbReference>
<dbReference type="PANTHER" id="PTHR47627">
    <property type="entry name" value="RUBREDOXIN"/>
    <property type="match status" value="1"/>
</dbReference>
<dbReference type="EMBL" id="QKTX01000014">
    <property type="protein sequence ID" value="PZV79652.1"/>
    <property type="molecule type" value="Genomic_DNA"/>
</dbReference>
<dbReference type="CDD" id="cd00730">
    <property type="entry name" value="rubredoxin"/>
    <property type="match status" value="1"/>
</dbReference>
<protein>
    <submittedName>
        <fullName evidence="7">Nitrite/sulfite reductase ferredoxin-like protein</fullName>
    </submittedName>
</protein>
<keyword evidence="4" id="KW-0249">Electron transport</keyword>
<dbReference type="PROSITE" id="PS50903">
    <property type="entry name" value="RUBREDOXIN_LIKE"/>
    <property type="match status" value="1"/>
</dbReference>
<evidence type="ECO:0000313" key="8">
    <source>
        <dbReference type="Proteomes" id="UP000248917"/>
    </source>
</evidence>
<dbReference type="GO" id="GO:0005506">
    <property type="term" value="F:iron ion binding"/>
    <property type="evidence" value="ECO:0007669"/>
    <property type="project" value="InterPro"/>
</dbReference>
<evidence type="ECO:0000256" key="2">
    <source>
        <dbReference type="ARBA" id="ARBA00022448"/>
    </source>
</evidence>
<evidence type="ECO:0000259" key="6">
    <source>
        <dbReference type="PROSITE" id="PS50903"/>
    </source>
</evidence>
<evidence type="ECO:0000256" key="1">
    <source>
        <dbReference type="ARBA" id="ARBA00001965"/>
    </source>
</evidence>
<proteinExistence type="predicted"/>
<reference evidence="7 8" key="1">
    <citation type="submission" date="2018-06" db="EMBL/GenBank/DDBJ databases">
        <title>Genomic Encyclopedia of Archaeal and Bacterial Type Strains, Phase II (KMG-II): from individual species to whole genera.</title>
        <authorList>
            <person name="Goeker M."/>
        </authorList>
    </citation>
    <scope>NUCLEOTIDE SEQUENCE [LARGE SCALE GENOMIC DNA]</scope>
    <source>
        <strain evidence="7 8">T4</strain>
    </source>
</reference>
<dbReference type="OrthoDB" id="9758182at2"/>
<dbReference type="AlphaFoldDB" id="A0A326RM34"/>
<keyword evidence="5" id="KW-0408">Iron</keyword>
<comment type="caution">
    <text evidence="7">The sequence shown here is derived from an EMBL/GenBank/DDBJ whole genome shotgun (WGS) entry which is preliminary data.</text>
</comment>
<dbReference type="Gene3D" id="2.20.28.10">
    <property type="match status" value="1"/>
</dbReference>
<evidence type="ECO:0000256" key="5">
    <source>
        <dbReference type="ARBA" id="ARBA00023004"/>
    </source>
</evidence>
<gene>
    <name evidence="7" type="ORF">CLV31_11485</name>
</gene>
<comment type="cofactor">
    <cofactor evidence="1">
        <name>Fe(3+)</name>
        <dbReference type="ChEBI" id="CHEBI:29034"/>
    </cofactor>
</comment>
<accession>A0A326RM34</accession>
<dbReference type="Proteomes" id="UP000248917">
    <property type="component" value="Unassembled WGS sequence"/>
</dbReference>
<dbReference type="InterPro" id="IPR005117">
    <property type="entry name" value="NiRdtase/SiRdtase_haem-b_fer"/>
</dbReference>
<evidence type="ECO:0000256" key="3">
    <source>
        <dbReference type="ARBA" id="ARBA00022723"/>
    </source>
</evidence>
<dbReference type="InterPro" id="IPR050526">
    <property type="entry name" value="Rubredoxin_ET"/>
</dbReference>
<evidence type="ECO:0000313" key="7">
    <source>
        <dbReference type="EMBL" id="PZV79652.1"/>
    </source>
</evidence>
<dbReference type="RefSeq" id="WP_111394251.1">
    <property type="nucleotide sequence ID" value="NZ_QKTX01000014.1"/>
</dbReference>
<organism evidence="7 8">
    <name type="scientific">Algoriphagus aquaeductus</name>
    <dbReference type="NCBI Taxonomy" id="475299"/>
    <lineage>
        <taxon>Bacteria</taxon>
        <taxon>Pseudomonadati</taxon>
        <taxon>Bacteroidota</taxon>
        <taxon>Cytophagia</taxon>
        <taxon>Cytophagales</taxon>
        <taxon>Cyclobacteriaceae</taxon>
        <taxon>Algoriphagus</taxon>
    </lineage>
</organism>
<evidence type="ECO:0000256" key="4">
    <source>
        <dbReference type="ARBA" id="ARBA00022982"/>
    </source>
</evidence>
<keyword evidence="3" id="KW-0479">Metal-binding</keyword>
<sequence>MKKSELVRVFVKGGIISPGDFLKVIQTAKALGNSYIHLGSRQDILFPSLRTNSENPIQRLDNMGFPYEFEQDTHQNIVSSYTALDVMPTTQWLASDSYHYILDTFDYQPRLKINLTDPVQNMVPLFTGNLNFVASTKENYWYLYLRFSELESKPWCAPHLFFGFDLAALAKKIEELDPKSGQKNYAKIIQEAIDSLGLATQPIPQELHFPETITPYYEGLNRISGGKYWLGLYWRNNQFTVNFLEALCEHCLKTNIGKLTLTPWKSFIVRGIEEKDRISWEKLLGRWGINIRHSSLELNWHLPVLDEEALRIKNYLVRALDKLDISTYGLSFSVKTRHMIPFTSIVIEKLPKNNLSEPDTFNLLYSKDFNPNQVDYYTFAKSVVLEAIPILLIDLSVLYYEQLDQKKNKPEKEIDGAKPEMENRIYQCSECLYQYEDSKGDPYSKIIPGTDFLKLPSSYCCPVCEAPKSAFRLR</sequence>
<dbReference type="PANTHER" id="PTHR47627:SF1">
    <property type="entry name" value="RUBREDOXIN-1-RELATED"/>
    <property type="match status" value="1"/>
</dbReference>
<dbReference type="GO" id="GO:0009055">
    <property type="term" value="F:electron transfer activity"/>
    <property type="evidence" value="ECO:0007669"/>
    <property type="project" value="TreeGrafter"/>
</dbReference>
<keyword evidence="8" id="KW-1185">Reference proteome</keyword>
<dbReference type="SUPFAM" id="SSF57802">
    <property type="entry name" value="Rubredoxin-like"/>
    <property type="match status" value="1"/>
</dbReference>
<dbReference type="InterPro" id="IPR036136">
    <property type="entry name" value="Nit/Sulf_reduc_fer-like_dom_sf"/>
</dbReference>
<dbReference type="SUPFAM" id="SSF55124">
    <property type="entry name" value="Nitrite/Sulfite reductase N-terminal domain-like"/>
    <property type="match status" value="2"/>
</dbReference>
<dbReference type="Pfam" id="PF03460">
    <property type="entry name" value="NIR_SIR_ferr"/>
    <property type="match status" value="1"/>
</dbReference>
<dbReference type="GO" id="GO:0016491">
    <property type="term" value="F:oxidoreductase activity"/>
    <property type="evidence" value="ECO:0007669"/>
    <property type="project" value="InterPro"/>
</dbReference>